<feature type="transmembrane region" description="Helical" evidence="1">
    <location>
        <begin position="6"/>
        <end position="27"/>
    </location>
</feature>
<keyword evidence="1" id="KW-0812">Transmembrane</keyword>
<accession>A0A927BGX9</accession>
<reference evidence="2" key="1">
    <citation type="submission" date="2020-09" db="EMBL/GenBank/DDBJ databases">
        <authorList>
            <person name="Kim M.K."/>
        </authorList>
    </citation>
    <scope>NUCLEOTIDE SEQUENCE</scope>
    <source>
        <strain evidence="2">BT664</strain>
    </source>
</reference>
<keyword evidence="1" id="KW-0472">Membrane</keyword>
<dbReference type="EMBL" id="JACXAD010000031">
    <property type="protein sequence ID" value="MBD2770251.1"/>
    <property type="molecule type" value="Genomic_DNA"/>
</dbReference>
<name>A0A927BGX9_9BACT</name>
<dbReference type="Proteomes" id="UP000612233">
    <property type="component" value="Unassembled WGS sequence"/>
</dbReference>
<organism evidence="2 3">
    <name type="scientific">Hymenobacter montanus</name>
    <dbReference type="NCBI Taxonomy" id="2771359"/>
    <lineage>
        <taxon>Bacteria</taxon>
        <taxon>Pseudomonadati</taxon>
        <taxon>Bacteroidota</taxon>
        <taxon>Cytophagia</taxon>
        <taxon>Cytophagales</taxon>
        <taxon>Hymenobacteraceae</taxon>
        <taxon>Hymenobacter</taxon>
    </lineage>
</organism>
<proteinExistence type="predicted"/>
<evidence type="ECO:0000313" key="3">
    <source>
        <dbReference type="Proteomes" id="UP000612233"/>
    </source>
</evidence>
<sequence>MKAIIVWTLVSGFLFAAFLALLIAGLIKQSKRAIIFSGFALFLFACSAVWTGYTFASKSYCKISDVLKPRTGQEIYSALFGDPQHDCVKVINQQDQDVPIIDYAIWLEFETCPEELQRILSLHHFTSKKAATQGWNTQGPFTDANWFKPEALGDTVLVFEYLKANGNGQTIYAGLDSTKAYCIDVRD</sequence>
<protein>
    <submittedName>
        <fullName evidence="2">Uncharacterized protein</fullName>
    </submittedName>
</protein>
<dbReference type="AlphaFoldDB" id="A0A927BGX9"/>
<comment type="caution">
    <text evidence="2">The sequence shown here is derived from an EMBL/GenBank/DDBJ whole genome shotgun (WGS) entry which is preliminary data.</text>
</comment>
<dbReference type="RefSeq" id="WP_191007058.1">
    <property type="nucleotide sequence ID" value="NZ_JACXAD010000031.1"/>
</dbReference>
<keyword evidence="3" id="KW-1185">Reference proteome</keyword>
<evidence type="ECO:0000313" key="2">
    <source>
        <dbReference type="EMBL" id="MBD2770251.1"/>
    </source>
</evidence>
<keyword evidence="1" id="KW-1133">Transmembrane helix</keyword>
<feature type="transmembrane region" description="Helical" evidence="1">
    <location>
        <begin position="34"/>
        <end position="53"/>
    </location>
</feature>
<evidence type="ECO:0000256" key="1">
    <source>
        <dbReference type="SAM" id="Phobius"/>
    </source>
</evidence>
<gene>
    <name evidence="2" type="ORF">IC235_20385</name>
</gene>